<proteinExistence type="predicted"/>
<dbReference type="OrthoDB" id="32553at2"/>
<dbReference type="InterPro" id="IPR025161">
    <property type="entry name" value="IS402-like_dom"/>
</dbReference>
<dbReference type="AlphaFoldDB" id="A0A017HI72"/>
<reference evidence="2 3" key="1">
    <citation type="submission" date="2013-02" db="EMBL/GenBank/DDBJ databases">
        <authorList>
            <person name="Fiebig A."/>
            <person name="Goeker M."/>
            <person name="Klenk H.-P.P."/>
        </authorList>
    </citation>
    <scope>NUCLEOTIDE SEQUENCE [LARGE SCALE GENOMIC DNA]</scope>
    <source>
        <strain evidence="2 3">DSM 19309</strain>
    </source>
</reference>
<evidence type="ECO:0000259" key="1">
    <source>
        <dbReference type="Pfam" id="PF13340"/>
    </source>
</evidence>
<dbReference type="RefSeq" id="WP_082484515.1">
    <property type="nucleotide sequence ID" value="NZ_KK088626.1"/>
</dbReference>
<dbReference type="STRING" id="442562.Rumeso_04259"/>
<sequence>MGRQFWLTDKQVERLRPHVPKARGKPGGDDRRALSGILHVLRSGLRWQVAPPSLAFQ</sequence>
<dbReference type="HOGENOM" id="CLU_055261_15_7_5"/>
<dbReference type="Pfam" id="PF13340">
    <property type="entry name" value="DUF4096"/>
    <property type="match status" value="1"/>
</dbReference>
<comment type="caution">
    <text evidence="2">The sequence shown here is derived from an EMBL/GenBank/DDBJ whole genome shotgun (WGS) entry which is preliminary data.</text>
</comment>
<feature type="domain" description="Insertion element IS402-like" evidence="1">
    <location>
        <begin position="7"/>
        <end position="53"/>
    </location>
</feature>
<evidence type="ECO:0000313" key="3">
    <source>
        <dbReference type="Proteomes" id="UP000019666"/>
    </source>
</evidence>
<organism evidence="2 3">
    <name type="scientific">Rubellimicrobium mesophilum DSM 19309</name>
    <dbReference type="NCBI Taxonomy" id="442562"/>
    <lineage>
        <taxon>Bacteria</taxon>
        <taxon>Pseudomonadati</taxon>
        <taxon>Pseudomonadota</taxon>
        <taxon>Alphaproteobacteria</taxon>
        <taxon>Rhodobacterales</taxon>
        <taxon>Roseobacteraceae</taxon>
        <taxon>Rubellimicrobium</taxon>
    </lineage>
</organism>
<keyword evidence="3" id="KW-1185">Reference proteome</keyword>
<accession>A0A017HI72</accession>
<dbReference type="EMBL" id="AOSK01000120">
    <property type="protein sequence ID" value="EYD74202.1"/>
    <property type="molecule type" value="Genomic_DNA"/>
</dbReference>
<name>A0A017HI72_9RHOB</name>
<evidence type="ECO:0000313" key="2">
    <source>
        <dbReference type="EMBL" id="EYD74202.1"/>
    </source>
</evidence>
<gene>
    <name evidence="2" type="ORF">Rumeso_04259</name>
</gene>
<protein>
    <submittedName>
        <fullName evidence="2">Transposase orfA IS5 family element</fullName>
    </submittedName>
</protein>
<dbReference type="Proteomes" id="UP000019666">
    <property type="component" value="Unassembled WGS sequence"/>
</dbReference>